<dbReference type="AlphaFoldDB" id="A0A8S3GF54"/>
<dbReference type="Pfam" id="PF01926">
    <property type="entry name" value="MMR_HSR1"/>
    <property type="match status" value="1"/>
</dbReference>
<protein>
    <recommendedName>
        <fullName evidence="2">G domain-containing protein</fullName>
    </recommendedName>
</protein>
<reference evidence="3" key="1">
    <citation type="submission" date="2021-02" db="EMBL/GenBank/DDBJ databases">
        <authorList>
            <person name="Nowell W R."/>
        </authorList>
    </citation>
    <scope>NUCLEOTIDE SEQUENCE</scope>
</reference>
<proteinExistence type="predicted"/>
<dbReference type="Gene3D" id="3.40.50.300">
    <property type="entry name" value="P-loop containing nucleotide triphosphate hydrolases"/>
    <property type="match status" value="1"/>
</dbReference>
<evidence type="ECO:0000313" key="4">
    <source>
        <dbReference type="Proteomes" id="UP000681967"/>
    </source>
</evidence>
<evidence type="ECO:0000256" key="1">
    <source>
        <dbReference type="SAM" id="SignalP"/>
    </source>
</evidence>
<dbReference type="GO" id="GO:0030488">
    <property type="term" value="P:tRNA methylation"/>
    <property type="evidence" value="ECO:0007669"/>
    <property type="project" value="TreeGrafter"/>
</dbReference>
<dbReference type="GO" id="GO:0005739">
    <property type="term" value="C:mitochondrion"/>
    <property type="evidence" value="ECO:0007669"/>
    <property type="project" value="TreeGrafter"/>
</dbReference>
<name>A0A8S3GF54_9BILA</name>
<feature type="non-terminal residue" evidence="3">
    <location>
        <position position="1"/>
    </location>
</feature>
<sequence>LSIFGFRGLTVFLIEYLAVIFLAQKPTAIVSPIAGTTRDVIESTIDLGGYPIVICDTAGLRITDDPIENEGVLRAVDRLVDSEQRRIFNEA</sequence>
<dbReference type="SUPFAM" id="SSF52540">
    <property type="entry name" value="P-loop containing nucleoside triphosphate hydrolases"/>
    <property type="match status" value="1"/>
</dbReference>
<feature type="signal peptide" evidence="1">
    <location>
        <begin position="1"/>
        <end position="23"/>
    </location>
</feature>
<gene>
    <name evidence="3" type="ORF">BYL167_LOCUS73497</name>
</gene>
<dbReference type="Proteomes" id="UP000681967">
    <property type="component" value="Unassembled WGS sequence"/>
</dbReference>
<dbReference type="GO" id="GO:0002098">
    <property type="term" value="P:tRNA wobble uridine modification"/>
    <property type="evidence" value="ECO:0007669"/>
    <property type="project" value="TreeGrafter"/>
</dbReference>
<dbReference type="PANTHER" id="PTHR42714">
    <property type="entry name" value="TRNA MODIFICATION GTPASE GTPBP3"/>
    <property type="match status" value="1"/>
</dbReference>
<keyword evidence="1" id="KW-0732">Signal</keyword>
<dbReference type="PANTHER" id="PTHR42714:SF2">
    <property type="entry name" value="TRNA MODIFICATION GTPASE GTPBP3, MITOCHONDRIAL"/>
    <property type="match status" value="1"/>
</dbReference>
<feature type="chain" id="PRO_5035812350" description="G domain-containing protein" evidence="1">
    <location>
        <begin position="24"/>
        <end position="91"/>
    </location>
</feature>
<evidence type="ECO:0000259" key="2">
    <source>
        <dbReference type="Pfam" id="PF01926"/>
    </source>
</evidence>
<evidence type="ECO:0000313" key="3">
    <source>
        <dbReference type="EMBL" id="CAF5156360.1"/>
    </source>
</evidence>
<dbReference type="InterPro" id="IPR027417">
    <property type="entry name" value="P-loop_NTPase"/>
</dbReference>
<feature type="domain" description="G" evidence="2">
    <location>
        <begin position="22"/>
        <end position="78"/>
    </location>
</feature>
<dbReference type="GO" id="GO:0005525">
    <property type="term" value="F:GTP binding"/>
    <property type="evidence" value="ECO:0007669"/>
    <property type="project" value="InterPro"/>
</dbReference>
<accession>A0A8S3GF54</accession>
<dbReference type="InterPro" id="IPR006073">
    <property type="entry name" value="GTP-bd"/>
</dbReference>
<comment type="caution">
    <text evidence="3">The sequence shown here is derived from an EMBL/GenBank/DDBJ whole genome shotgun (WGS) entry which is preliminary data.</text>
</comment>
<organism evidence="3 4">
    <name type="scientific">Rotaria magnacalcarata</name>
    <dbReference type="NCBI Taxonomy" id="392030"/>
    <lineage>
        <taxon>Eukaryota</taxon>
        <taxon>Metazoa</taxon>
        <taxon>Spiralia</taxon>
        <taxon>Gnathifera</taxon>
        <taxon>Rotifera</taxon>
        <taxon>Eurotatoria</taxon>
        <taxon>Bdelloidea</taxon>
        <taxon>Philodinida</taxon>
        <taxon>Philodinidae</taxon>
        <taxon>Rotaria</taxon>
    </lineage>
</organism>
<dbReference type="EMBL" id="CAJOBH010261861">
    <property type="protein sequence ID" value="CAF5156360.1"/>
    <property type="molecule type" value="Genomic_DNA"/>
</dbReference>